<evidence type="ECO:0000313" key="1">
    <source>
        <dbReference type="EMBL" id="GEU36519.1"/>
    </source>
</evidence>
<reference evidence="1" key="1">
    <citation type="journal article" date="2019" name="Sci. Rep.">
        <title>Draft genome of Tanacetum cinerariifolium, the natural source of mosquito coil.</title>
        <authorList>
            <person name="Yamashiro T."/>
            <person name="Shiraishi A."/>
            <person name="Satake H."/>
            <person name="Nakayama K."/>
        </authorList>
    </citation>
    <scope>NUCLEOTIDE SEQUENCE</scope>
</reference>
<gene>
    <name evidence="1" type="ORF">Tci_008497</name>
</gene>
<protein>
    <recommendedName>
        <fullName evidence="2">Retrovirus-related Pol polyprotein from transposon TNT 1-94</fullName>
    </recommendedName>
</protein>
<dbReference type="AlphaFoldDB" id="A0A6L2JIF0"/>
<proteinExistence type="predicted"/>
<evidence type="ECO:0008006" key="2">
    <source>
        <dbReference type="Google" id="ProtNLM"/>
    </source>
</evidence>
<comment type="caution">
    <text evidence="1">The sequence shown here is derived from an EMBL/GenBank/DDBJ whole genome shotgun (WGS) entry which is preliminary data.</text>
</comment>
<organism evidence="1">
    <name type="scientific">Tanacetum cinerariifolium</name>
    <name type="common">Dalmatian daisy</name>
    <name type="synonym">Chrysanthemum cinerariifolium</name>
    <dbReference type="NCBI Taxonomy" id="118510"/>
    <lineage>
        <taxon>Eukaryota</taxon>
        <taxon>Viridiplantae</taxon>
        <taxon>Streptophyta</taxon>
        <taxon>Embryophyta</taxon>
        <taxon>Tracheophyta</taxon>
        <taxon>Spermatophyta</taxon>
        <taxon>Magnoliopsida</taxon>
        <taxon>eudicotyledons</taxon>
        <taxon>Gunneridae</taxon>
        <taxon>Pentapetalae</taxon>
        <taxon>asterids</taxon>
        <taxon>campanulids</taxon>
        <taxon>Asterales</taxon>
        <taxon>Asteraceae</taxon>
        <taxon>Asteroideae</taxon>
        <taxon>Anthemideae</taxon>
        <taxon>Anthemidinae</taxon>
        <taxon>Tanacetum</taxon>
    </lineage>
</organism>
<sequence length="174" mass="19858">MCDNMKKQISVAFGEFRFRLSNFGSTEIDKNPRYSLNFSREGAIDWKSTKQSIFTTLFVEVEYIATYDASKKAVWVRKFIFELGVVSIIEEPIKKYCDNTGAIAIANESGITKGARLFHAKVHYLYEVIEYDDIKLEKIHTNDNLADSFTKALAFTKNTEHTKNIGMLLASSLM</sequence>
<name>A0A6L2JIF0_TANCI</name>
<dbReference type="EMBL" id="BKCJ010000819">
    <property type="protein sequence ID" value="GEU36519.1"/>
    <property type="molecule type" value="Genomic_DNA"/>
</dbReference>
<accession>A0A6L2JIF0</accession>
<dbReference type="CDD" id="cd09272">
    <property type="entry name" value="RNase_HI_RT_Ty1"/>
    <property type="match status" value="1"/>
</dbReference>